<feature type="region of interest" description="Disordered" evidence="5">
    <location>
        <begin position="181"/>
        <end position="231"/>
    </location>
</feature>
<feature type="region of interest" description="Disordered" evidence="5">
    <location>
        <begin position="3311"/>
        <end position="3350"/>
    </location>
</feature>
<feature type="domain" description="C-type lectin" evidence="7">
    <location>
        <begin position="1281"/>
        <end position="1412"/>
    </location>
</feature>
<keyword evidence="4" id="KW-1015">Disulfide bond</keyword>
<evidence type="ECO:0000256" key="3">
    <source>
        <dbReference type="ARBA" id="ARBA00022837"/>
    </source>
</evidence>
<dbReference type="InterPro" id="IPR016186">
    <property type="entry name" value="C-type_lectin-like/link_sf"/>
</dbReference>
<dbReference type="SMART" id="SM00607">
    <property type="entry name" value="FTP"/>
    <property type="match status" value="1"/>
</dbReference>
<dbReference type="SMART" id="SM00560">
    <property type="entry name" value="LamGL"/>
    <property type="match status" value="1"/>
</dbReference>
<sequence length="4703" mass="489909">MRLLAFRQARRVHAPVSSASAVSVLHFASSGALLAPGSIFNIQAGTCVDPTLDAAENTCTATVVDAAVHARCVLQAYATLPDAATTEAARVEMLEWDVSEARGVACTNCTCGGAALQVTAGLSTESCRERCLASALCAYVSCAADFAGTCECSEYSEEACMEGPTRTTESAEPHFKKLLELAAFPPPPPSPPPPSPSPSPPPPSPSPPPPYLSSPPFPSPPPPSSPPLPPVSNGSSVTYKLLGTGFCRSGYYAGYDAADATLEKCKARCTEELECRFFSLKEGVTCSRYNSRAGDCSSITSDLAFLRYGKVDGSTGEQRRQLSSSASKLNVASAWFGSFGSYNSLCGASNCIDGNTGSSLACNGGTSVCHTSSPSHTDPWLQLDLGVTSAVQEVHVYNRRDCCTDRLGVHQIWVGSNSSGATAEGNVMCSNGTATGAEITITHRCKGGSLPGRYVYVLEPGSKRTINLLEVEVFGSSLALAPTASGCDSGWAHSEGRCFKYFAATLSFLEAEAACLTAHAMAHLATIESAAQNAAAYDLIEGSAVAYIGLWSGSAQSCSTDASTWQWTSTGTGVGHGGTPYSNWINQQWNPPDCHLGPQAGHAAVFNCDWSGSACRPTSLWEDSSMQDKLPYICSYLLEVVPATLSPVTLPPTTDLASTMVPTATGDSQDEPLMKPHGLAVELSGSRIFESLPSIHAVGFYRLTANGGDGPERGILAGGDGAGDVDGSGASARFNHPMGMDTRNGSTLFVADQYNHKVRSMAINGSNATLVTTLAGNGTAGFVDGVGSKALLSWPSDVALQQVDGAVLYVADRGNAAVRRLTVATGELSTLEMVVDGGQGTSARLPRVHGLAVSWDGAALYLASDDDRILEMETATGSTVTLAGDPFSGGGLLDGSGTAASFNMMGGGIAIDRSASAIYVADTGNRAIRRISLPGAHVTTLAGGSSGAAVGAQDGTGAAATWAGPRDVAASVNGTHVYVSDYGASDDHGGEYGGCRRVRAWGLSEAPPSPPPASPAPPCPGPPTLELPSGQYALGFSGDSGSFIESPAGAGMVGEVNFTLGVWVLVAPSGPSGTSGVGGAVTGDMVIAQQRGPGCADGGYVLDIVGVNGTARIWAFQEDGVERWQVQGGASVADGGWHHVAAVQDTALSGGRLFVDGVEAGKNGAGAVAVRCTKLIIGADAQDSARGLLGRIAEVALFGDALSAEALAEMALAQGGVPEALQGSLHLHWELQEGTGAWVADSSGRSATGSLRGNLPARWVEAGTGNALAGAMACPGTGGVFGGACWDLNVTNATWAEHRRWCVARAGRFDLASVNSSQADAYLRRRLQWELEDNAGSHAGGVSAWLGGAAAWDSSLGAVSVIWADGSIGGGYSSFGEGNTSGCVSLSESASGNASAAWEAGDCGAVRGSLCKRTVDGFGCLGNCARDAVVTCAASVKHCGGALVDGEAEHAGWDRSPWAEVFGGCGESAWVVADLGAVRWTSEVRVVKYHGDERRYCGEGLRVSADNVTWDVVYDAREDAVVGSAPERRAQQDTGEAMQFVAEAAFWEPGNVTAWTAVVGAAGTYRFQVWRPSTSRDAYDASDAYDAYDAEPHDGHQYTLVGYNEVLIAAAGEMRVDVPEAERIMVQAGDVIGWYTSGRMAVQYDDVADTSEDAEVLVWRTYNLGDAGQAYEVGDTADLGAREDGWQRAYSLQASLQTGDAYGDEETAQGTTFRYSRRLTRYIKHYLSRNTRNIGSHWLELEAYDRVALTPPSADNRPALAFPPIPPSRRPPLPYPPPPSPPACPHPPPSQPSPPMPPLPPPGQPSPPAPPAPPPPLMVEDGDSLRVTVRPLTLPEITCVDVPTSAMDSTPANITGIVVTTVEGPVNLTWTFANASHVADSSLCGFVAGDFHLRAHAMLVDVVGNLESRVELWNASVHAAAAPPPPLPISPESPLSPPLRPPASPPNPPAPLYGVRAHHTNLTFETRLSTSRPLSVEEAQSAWRNASLAPASAGYCNLTELSQAGAISNTQLPAPDKCGTQATNVASHLVYSFYVCPEFAGAWQFALKMDAGRGGALALGAATSGPPRDLWHVPGMVAANLSGAQWYELHGWGFEDCCDGAGRLENISTPASNATLNDTNATADSSANSTESNAHPPPPPPPLPPPFSLPPPIPPGAVAHVVVSSFTVFADMEFSSLDDPTVAAEFERTFKVQMAASAGVDTAQVTIVSITAGSVGVASEVLFLPEDLSEDVPSNSTSSASGNSTNTSATSSSGTSSSDSEAINAFVQTLEIEPETIFTDPLFTSTTSSSSSSSISSNDVQTVVPDNAPPVINLEGLAYVEVTQRGVYTDAGATVKDDVDGYLEALVEGLDAVSTYNATPTSSPFVIHFQARDAAGNEAVPVTRQVAVLPACATPAFVCEEPAVEGAWFCATCVNGISEEESMECLCISPLAGAEEGTLLEEYIPPEDTTPPVMSFLGDGQLGITTSGTPLMIHVLVLGQEEAWLDPGVTAQDAVEGNLTALVGAFGAGAVDPNTPTPADAPYVITYAVQDSAGNAAETLRRRVYVENPCSAGEAPCAAGECSAGGLCNSLDIDYEGEVEATPNSPPEMRLVGSAEVEVAQLDGYTACTPDAPLAAVCDRGADAEDAEDGNLRPHLLACSPDGESYRFEQQGVSGCHVDTTVPGRYEVLFEVTDSNGATAAAMRNITVTALCPPGELLCENRVDCSAQGVCLGNLGMDFAEGATREPPVDAPPELTLLHVSPSGKAAGGWRFIEVKQGARYARCPAADEPLLPEGELCEPGATATDAEDGNLAARVLSCPPESCLAVGCPGHEFVSKGLAGCLDTSAEVGTVFEVRFVVFDRGAPAGSASAMRTITIGPPCALGEVVCPDEADGGGTVCSPVDCEVRATLLPMASDAAPPTVDLGGPERLKVLYGVGGADAAPGVMSLAPCAAASELSGGGCYAAAWDELQGGDVSWALWVRQDTSCGGDEAMAEVRAGVQCATGACSTEAVVDGRCYPGLYHYVYGLHTAAGAAVTREVQVEVVEESTVTAWLQLTSGAEGRAEAEAEASRLMDPGSDEAAAVRGGVARLLNDKAATAGGAATTSAQVNISTAVVEGAEEGAGEGGFTIAVEVIVMVQVVGDAGAAGRRRYRRTLMAAGGSEDALEELAATVAETLDTAAVNLTSREGSGSATELGAYLEEEAAALGTTLSPASSEGLAAPSAVSRVTQTVDSIAALEAGIEAEVDELSSVSQALGARLEVVQGAVSSAGGSPELFEEEVLETWTAGLDGESQAVSVLSADMEAYGEGAAASSPMATSALDDAEADLANRQAEREAASQGTPPIELPWPPPPPVSTVSPVAPPSAEALCNDKGGYAEEVQISFSVPPELSSPPTFPPAEHHPPAPPSPGQHPPPPPPLMSNNTTSSDLSSTSSAASGADQRRRLTARVNTADSSTSSVGDSSIDGGDRRRSSSRNGKEATQTQGWQLRFSDSSLEGDVVLKRQLVVRQALVGGMLVAVRRLTPGGCNTRFGSLGAPCHLAGAAEARYGSDPAFRSAMSTLYDPALSGREPEFYNTTLAAGQLNEHGNPMPFAPRDAAHTQLTGFYPFYFAAGVTGARAAELYQFLSQGLFLDTAVRDLRVQLVLYCAERNTLSYVALVAERDHSGQLRWEAQVQEAAVGGLRGVFSSARSAAGAVAACAYVLVVFCGTVLLWAQCGAALDDHSFRLGDAAGHYLAQYWFRLMCGLLHLGAAVVYLLGALRTVALDVDAWYDVYNDPYTEANFLLPWKGEAAEAAEVAAGLTPVVESGVPWGLPDDDSGLTAYMDMVEDVRTLMWLQSTFWSLQGINILLAMGYYTVSMMRFQRRLALVPSTVYWAGSHLTHFFAVFFWILGTYAMAGNALFGSRFAMLSTSYQATETMCRFTVFGEWDTFGQVMHMDDAGWEVTFFETVVTSLYLLTFFIFAYLTLINFLLAIIGDALVLAQFAARDSPPVWDDLAQLTERAWHTHVSRRYPGSRRVLGVLQNQLAPITPGGDPWQGLLVDSVNHARAKRFDFARQTSRDNSSSERTAVAVYLHEGPITLPTLWGVLQATGVSGAASWDDTSPPASPQQAQAQQAARARRASLARRSSWIMRQPETEEDTRAAIPVAGVFARAVLMRIGKDRDAAKARAEAGLAAMDKDEGSTHFGHDRDTSDPEAKLRAQRQKRRQQVRARLFRRLTDATAAQPAAFRPRFTAEELRDKLAGAAAAARPGQEAPWAAAAAVAAAAWSQGQLDHGMMRFQSLDEDSIDSGRARSDQEGEHEEAPAPADSLPSGLGEDPRQAVQGSDGKSKGSSRAEAIRRLDFVKRPSGVQEPEMLDSAREHRGSETDAAAAGEAAAGDGVKNTPGAGSLHDEGGVEGGDAVDRGASQGVSVDADCDVAETDGEDALLEGRPAAVSVAGPGERGVPEPLDRRSAKRDEPGPADDASDNAPLTADEGQILGRTRDCEGGVDGQVFRRAPNNAAGEPIGSASPPRLEDASKHGVVEAKPETLATGGTVWELNTDTQRSTEAATNHCPRDAHQPAEEHLDSSSFEPVPQGSDSPGSDSASPDLQSASSLRPPGKIGQDSSPESRPVEATLAPGAAQGGTEGGMARKPLFERKTSRALERPTSSAWEAGVGESSAPRCTDQPQSKADGEGGRQAVRTLRLMDTEEQTPQMTPLATPRPEIVDEGRRDLVLDGEDGD</sequence>
<evidence type="ECO:0000313" key="8">
    <source>
        <dbReference type="EMBL" id="KAK3258920.1"/>
    </source>
</evidence>
<dbReference type="Pfam" id="PF22633">
    <property type="entry name" value="F5_F8_type_C_2"/>
    <property type="match status" value="1"/>
</dbReference>
<dbReference type="InterPro" id="IPR011044">
    <property type="entry name" value="Quino_amine_DH_bsu"/>
</dbReference>
<dbReference type="Gene3D" id="2.60.120.260">
    <property type="entry name" value="Galactose-binding domain-like"/>
    <property type="match status" value="1"/>
</dbReference>
<feature type="compositionally biased region" description="Pro residues" evidence="5">
    <location>
        <begin position="3325"/>
        <end position="3335"/>
    </location>
</feature>
<dbReference type="SUPFAM" id="SSF50969">
    <property type="entry name" value="YVTN repeat-like/Quinoprotein amine dehydrogenase"/>
    <property type="match status" value="1"/>
</dbReference>
<feature type="compositionally biased region" description="Low complexity" evidence="5">
    <location>
        <begin position="4558"/>
        <end position="4570"/>
    </location>
</feature>
<evidence type="ECO:0000256" key="4">
    <source>
        <dbReference type="ARBA" id="ARBA00023157"/>
    </source>
</evidence>
<dbReference type="EMBL" id="LGRX02019156">
    <property type="protein sequence ID" value="KAK3258920.1"/>
    <property type="molecule type" value="Genomic_DNA"/>
</dbReference>
<evidence type="ECO:0000313" key="9">
    <source>
        <dbReference type="Proteomes" id="UP001190700"/>
    </source>
</evidence>
<proteinExistence type="predicted"/>
<dbReference type="SUPFAM" id="SSF56436">
    <property type="entry name" value="C-type lectin-like"/>
    <property type="match status" value="2"/>
</dbReference>
<feature type="region of interest" description="Disordered" evidence="5">
    <location>
        <begin position="1755"/>
        <end position="1821"/>
    </location>
</feature>
<dbReference type="Gene3D" id="2.60.40.10">
    <property type="entry name" value="Immunoglobulins"/>
    <property type="match status" value="2"/>
</dbReference>
<feature type="region of interest" description="Disordered" evidence="5">
    <location>
        <begin position="2281"/>
        <end position="2302"/>
    </location>
</feature>
<feature type="compositionally biased region" description="Low complexity" evidence="5">
    <location>
        <begin position="4088"/>
        <end position="4097"/>
    </location>
</feature>
<dbReference type="InterPro" id="IPR011042">
    <property type="entry name" value="6-blade_b-propeller_TolB-like"/>
</dbReference>
<evidence type="ECO:0000256" key="1">
    <source>
        <dbReference type="ARBA" id="ARBA00022723"/>
    </source>
</evidence>
<dbReference type="InterPro" id="IPR001304">
    <property type="entry name" value="C-type_lectin-like"/>
</dbReference>
<feature type="region of interest" description="Disordered" evidence="5">
    <location>
        <begin position="2109"/>
        <end position="2151"/>
    </location>
</feature>
<feature type="transmembrane region" description="Helical" evidence="6">
    <location>
        <begin position="3715"/>
        <end position="3737"/>
    </location>
</feature>
<gene>
    <name evidence="8" type="ORF">CYMTET_32060</name>
</gene>
<feature type="compositionally biased region" description="Basic and acidic residues" evidence="5">
    <location>
        <begin position="4615"/>
        <end position="4626"/>
    </location>
</feature>
<feature type="compositionally biased region" description="Pro residues" evidence="5">
    <location>
        <begin position="2135"/>
        <end position="2151"/>
    </location>
</feature>
<feature type="compositionally biased region" description="Pro residues" evidence="5">
    <location>
        <begin position="3384"/>
        <end position="3399"/>
    </location>
</feature>
<feature type="domain" description="C-type lectin" evidence="7">
    <location>
        <begin position="494"/>
        <end position="635"/>
    </location>
</feature>
<evidence type="ECO:0000259" key="7">
    <source>
        <dbReference type="PROSITE" id="PS50041"/>
    </source>
</evidence>
<feature type="compositionally biased region" description="Low complexity" evidence="5">
    <location>
        <begin position="3401"/>
        <end position="3419"/>
    </location>
</feature>
<feature type="region of interest" description="Disordered" evidence="5">
    <location>
        <begin position="1923"/>
        <end position="1951"/>
    </location>
</feature>
<dbReference type="Gene3D" id="2.60.120.200">
    <property type="match status" value="1"/>
</dbReference>
<name>A0AAE0KSK1_9CHLO</name>
<feature type="transmembrane region" description="Helical" evidence="6">
    <location>
        <begin position="3934"/>
        <end position="3960"/>
    </location>
</feature>
<feature type="compositionally biased region" description="Basic and acidic residues" evidence="5">
    <location>
        <begin position="4494"/>
        <end position="4508"/>
    </location>
</feature>
<feature type="compositionally biased region" description="Basic and acidic residues" evidence="5">
    <location>
        <begin position="4157"/>
        <end position="4179"/>
    </location>
</feature>
<dbReference type="SUPFAM" id="SSF49785">
    <property type="entry name" value="Galactose-binding domain-like"/>
    <property type="match status" value="1"/>
</dbReference>
<keyword evidence="2" id="KW-0732">Signal</keyword>
<feature type="compositionally biased region" description="Basic and acidic residues" evidence="5">
    <location>
        <begin position="4535"/>
        <end position="4548"/>
    </location>
</feature>
<feature type="compositionally biased region" description="Low complexity" evidence="5">
    <location>
        <begin position="2284"/>
        <end position="2297"/>
    </location>
</feature>
<feature type="compositionally biased region" description="Basic and acidic residues" evidence="5">
    <location>
        <begin position="4317"/>
        <end position="4326"/>
    </location>
</feature>
<feature type="region of interest" description="Disordered" evidence="5">
    <location>
        <begin position="4267"/>
        <end position="4703"/>
    </location>
</feature>
<keyword evidence="6" id="KW-0472">Membrane</keyword>
<dbReference type="SMART" id="SM00034">
    <property type="entry name" value="CLECT"/>
    <property type="match status" value="2"/>
</dbReference>
<feature type="compositionally biased region" description="Low complexity" evidence="5">
    <location>
        <begin position="3433"/>
        <end position="3445"/>
    </location>
</feature>
<dbReference type="Gene3D" id="3.10.100.10">
    <property type="entry name" value="Mannose-Binding Protein A, subunit A"/>
    <property type="match status" value="2"/>
</dbReference>
<feature type="compositionally biased region" description="Acidic residues" evidence="5">
    <location>
        <begin position="4395"/>
        <end position="4408"/>
    </location>
</feature>
<feature type="compositionally biased region" description="Polar residues" evidence="5">
    <location>
        <begin position="2109"/>
        <end position="2133"/>
    </location>
</feature>
<dbReference type="InterPro" id="IPR006558">
    <property type="entry name" value="LamG-like"/>
</dbReference>
<feature type="transmembrane region" description="Helical" evidence="6">
    <location>
        <begin position="3814"/>
        <end position="3835"/>
    </location>
</feature>
<feature type="transmembrane region" description="Helical" evidence="6">
    <location>
        <begin position="3672"/>
        <end position="3694"/>
    </location>
</feature>
<dbReference type="PANTHER" id="PTHR48125">
    <property type="entry name" value="LP07818P1"/>
    <property type="match status" value="1"/>
</dbReference>
<evidence type="ECO:0000256" key="5">
    <source>
        <dbReference type="SAM" id="MobiDB-lite"/>
    </source>
</evidence>
<feature type="compositionally biased region" description="Pro residues" evidence="5">
    <location>
        <begin position="1761"/>
        <end position="1817"/>
    </location>
</feature>
<keyword evidence="3" id="KW-0106">Calcium</keyword>
<dbReference type="InterPro" id="IPR008979">
    <property type="entry name" value="Galactose-bd-like_sf"/>
</dbReference>
<dbReference type="CDD" id="cd00037">
    <property type="entry name" value="CLECT"/>
    <property type="match status" value="1"/>
</dbReference>
<protein>
    <recommendedName>
        <fullName evidence="7">C-type lectin domain-containing protein</fullName>
    </recommendedName>
</protein>
<feature type="region of interest" description="Disordered" evidence="5">
    <location>
        <begin position="3366"/>
        <end position="3465"/>
    </location>
</feature>
<dbReference type="PROSITE" id="PS50041">
    <property type="entry name" value="C_TYPE_LECTIN_2"/>
    <property type="match status" value="2"/>
</dbReference>
<feature type="compositionally biased region" description="Basic and acidic residues" evidence="5">
    <location>
        <begin position="4269"/>
        <end position="4284"/>
    </location>
</feature>
<keyword evidence="6" id="KW-0812">Transmembrane</keyword>
<dbReference type="GO" id="GO:0046872">
    <property type="term" value="F:metal ion binding"/>
    <property type="evidence" value="ECO:0007669"/>
    <property type="project" value="UniProtKB-KW"/>
</dbReference>
<dbReference type="InterPro" id="IPR013320">
    <property type="entry name" value="ConA-like_dom_sf"/>
</dbReference>
<feature type="compositionally biased region" description="Basic and acidic residues" evidence="5">
    <location>
        <begin position="4338"/>
        <end position="4347"/>
    </location>
</feature>
<keyword evidence="9" id="KW-1185">Reference proteome</keyword>
<feature type="compositionally biased region" description="Polar residues" evidence="5">
    <location>
        <begin position="4519"/>
        <end position="4531"/>
    </location>
</feature>
<reference evidence="8 9" key="1">
    <citation type="journal article" date="2015" name="Genome Biol. Evol.">
        <title>Comparative Genomics of a Bacterivorous Green Alga Reveals Evolutionary Causalities and Consequences of Phago-Mixotrophic Mode of Nutrition.</title>
        <authorList>
            <person name="Burns J.A."/>
            <person name="Paasch A."/>
            <person name="Narechania A."/>
            <person name="Kim E."/>
        </authorList>
    </citation>
    <scope>NUCLEOTIDE SEQUENCE [LARGE SCALE GENOMIC DNA]</scope>
    <source>
        <strain evidence="8 9">PLY_AMNH</strain>
    </source>
</reference>
<dbReference type="InterPro" id="IPR006585">
    <property type="entry name" value="FTP1"/>
</dbReference>
<feature type="compositionally biased region" description="Basic and acidic residues" evidence="5">
    <location>
        <begin position="4425"/>
        <end position="4440"/>
    </location>
</feature>
<feature type="compositionally biased region" description="Basic and acidic residues" evidence="5">
    <location>
        <begin position="4686"/>
        <end position="4696"/>
    </location>
</feature>
<keyword evidence="6" id="KW-1133">Transmembrane helix</keyword>
<dbReference type="Proteomes" id="UP001190700">
    <property type="component" value="Unassembled WGS sequence"/>
</dbReference>
<dbReference type="Pfam" id="PF13385">
    <property type="entry name" value="Laminin_G_3"/>
    <property type="match status" value="1"/>
</dbReference>
<evidence type="ECO:0000256" key="2">
    <source>
        <dbReference type="ARBA" id="ARBA00022729"/>
    </source>
</evidence>
<evidence type="ECO:0000256" key="6">
    <source>
        <dbReference type="SAM" id="Phobius"/>
    </source>
</evidence>
<dbReference type="InterPro" id="IPR013783">
    <property type="entry name" value="Ig-like_fold"/>
</dbReference>
<comment type="caution">
    <text evidence="8">The sequence shown here is derived from an EMBL/GenBank/DDBJ whole genome shotgun (WGS) entry which is preliminary data.</text>
</comment>
<dbReference type="SUPFAM" id="SSF49899">
    <property type="entry name" value="Concanavalin A-like lectins/glucanases"/>
    <property type="match status" value="1"/>
</dbReference>
<accession>A0AAE0KSK1</accession>
<feature type="compositionally biased region" description="Low complexity" evidence="5">
    <location>
        <begin position="4349"/>
        <end position="4361"/>
    </location>
</feature>
<dbReference type="Gene3D" id="2.120.10.30">
    <property type="entry name" value="TolB, C-terminal domain"/>
    <property type="match status" value="2"/>
</dbReference>
<dbReference type="PANTHER" id="PTHR48125:SF10">
    <property type="entry name" value="OS12G0136300 PROTEIN"/>
    <property type="match status" value="1"/>
</dbReference>
<organism evidence="8 9">
    <name type="scientific">Cymbomonas tetramitiformis</name>
    <dbReference type="NCBI Taxonomy" id="36881"/>
    <lineage>
        <taxon>Eukaryota</taxon>
        <taxon>Viridiplantae</taxon>
        <taxon>Chlorophyta</taxon>
        <taxon>Pyramimonadophyceae</taxon>
        <taxon>Pyramimonadales</taxon>
        <taxon>Pyramimonadaceae</taxon>
        <taxon>Cymbomonas</taxon>
    </lineage>
</organism>
<keyword evidence="1" id="KW-0479">Metal-binding</keyword>
<feature type="compositionally biased region" description="Pro residues" evidence="5">
    <location>
        <begin position="184"/>
        <end position="230"/>
    </location>
</feature>
<feature type="compositionally biased region" description="Low complexity" evidence="5">
    <location>
        <begin position="2234"/>
        <end position="2258"/>
    </location>
</feature>
<dbReference type="InterPro" id="IPR016187">
    <property type="entry name" value="CTDL_fold"/>
</dbReference>
<feature type="region of interest" description="Disordered" evidence="5">
    <location>
        <begin position="4156"/>
        <end position="4186"/>
    </location>
</feature>
<feature type="region of interest" description="Disordered" evidence="5">
    <location>
        <begin position="2229"/>
        <end position="2260"/>
    </location>
</feature>
<feature type="region of interest" description="Disordered" evidence="5">
    <location>
        <begin position="4076"/>
        <end position="4117"/>
    </location>
</feature>
<feature type="region of interest" description="Disordered" evidence="5">
    <location>
        <begin position="1003"/>
        <end position="1028"/>
    </location>
</feature>
<feature type="compositionally biased region" description="Pro residues" evidence="5">
    <location>
        <begin position="1007"/>
        <end position="1025"/>
    </location>
</feature>